<feature type="transmembrane region" description="Helical" evidence="1">
    <location>
        <begin position="12"/>
        <end position="30"/>
    </location>
</feature>
<dbReference type="Pfam" id="PF07331">
    <property type="entry name" value="TctB"/>
    <property type="match status" value="1"/>
</dbReference>
<sequence length="156" mass="16706">MLTTYRPDRRNTVFGLVFVGFSALMAFETLRKLSIGTPANMGPGFFPLLLSISLCAISILAVVFGQSSAQKEPLKVAPFRAVAMVLGAPIVFALSIDPLGLIIAVFLSVLFATQASIRSKIGESILLSAGFSVFCVLIFIYLLNLPLPLWGRLIAG</sequence>
<feature type="transmembrane region" description="Helical" evidence="1">
    <location>
        <begin position="124"/>
        <end position="143"/>
    </location>
</feature>
<reference evidence="3" key="1">
    <citation type="submission" date="2020-09" db="EMBL/GenBank/DDBJ databases">
        <title>Genome seq and assembly of Tianweitania sp.</title>
        <authorList>
            <person name="Chhetri G."/>
        </authorList>
    </citation>
    <scope>NUCLEOTIDE SEQUENCE</scope>
    <source>
        <strain evidence="3">Rool2</strain>
    </source>
</reference>
<dbReference type="InterPro" id="IPR009936">
    <property type="entry name" value="DUF1468"/>
</dbReference>
<protein>
    <submittedName>
        <fullName evidence="3">Tripartite tricarboxylate transporter TctB family protein</fullName>
    </submittedName>
</protein>
<dbReference type="Proteomes" id="UP000643405">
    <property type="component" value="Unassembled WGS sequence"/>
</dbReference>
<keyword evidence="1" id="KW-1133">Transmembrane helix</keyword>
<evidence type="ECO:0000256" key="1">
    <source>
        <dbReference type="SAM" id="Phobius"/>
    </source>
</evidence>
<evidence type="ECO:0000259" key="2">
    <source>
        <dbReference type="Pfam" id="PF07331"/>
    </source>
</evidence>
<evidence type="ECO:0000313" key="3">
    <source>
        <dbReference type="EMBL" id="MBD0417082.1"/>
    </source>
</evidence>
<keyword evidence="4" id="KW-1185">Reference proteome</keyword>
<accession>A0A8J6PQP8</accession>
<organism evidence="3 4">
    <name type="scientific">Oryzicola mucosus</name>
    <dbReference type="NCBI Taxonomy" id="2767425"/>
    <lineage>
        <taxon>Bacteria</taxon>
        <taxon>Pseudomonadati</taxon>
        <taxon>Pseudomonadota</taxon>
        <taxon>Alphaproteobacteria</taxon>
        <taxon>Hyphomicrobiales</taxon>
        <taxon>Phyllobacteriaceae</taxon>
        <taxon>Oryzicola</taxon>
    </lineage>
</organism>
<feature type="domain" description="DUF1468" evidence="2">
    <location>
        <begin position="13"/>
        <end position="148"/>
    </location>
</feature>
<keyword evidence="1" id="KW-0472">Membrane</keyword>
<evidence type="ECO:0000313" key="4">
    <source>
        <dbReference type="Proteomes" id="UP000643405"/>
    </source>
</evidence>
<dbReference type="AlphaFoldDB" id="A0A8J6PQP8"/>
<keyword evidence="1" id="KW-0812">Transmembrane</keyword>
<name>A0A8J6PQP8_9HYPH</name>
<gene>
    <name evidence="3" type="ORF">ICI42_20745</name>
</gene>
<dbReference type="RefSeq" id="WP_188166523.1">
    <property type="nucleotide sequence ID" value="NZ_JACVVX010000009.1"/>
</dbReference>
<dbReference type="EMBL" id="JACVVX010000009">
    <property type="protein sequence ID" value="MBD0417082.1"/>
    <property type="molecule type" value="Genomic_DNA"/>
</dbReference>
<comment type="caution">
    <text evidence="3">The sequence shown here is derived from an EMBL/GenBank/DDBJ whole genome shotgun (WGS) entry which is preliminary data.</text>
</comment>
<proteinExistence type="predicted"/>
<feature type="transmembrane region" description="Helical" evidence="1">
    <location>
        <begin position="45"/>
        <end position="65"/>
    </location>
</feature>